<keyword evidence="2 4" id="KW-0012">Acyltransferase</keyword>
<dbReference type="EMBL" id="OMOH01000004">
    <property type="protein sequence ID" value="SPF68199.1"/>
    <property type="molecule type" value="Genomic_DNA"/>
</dbReference>
<dbReference type="InterPro" id="IPR036736">
    <property type="entry name" value="ACP-like_sf"/>
</dbReference>
<accession>A0A375I055</accession>
<dbReference type="SUPFAM" id="SSF47336">
    <property type="entry name" value="ACP-like"/>
    <property type="match status" value="1"/>
</dbReference>
<dbReference type="Gene3D" id="3.40.630.30">
    <property type="match status" value="1"/>
</dbReference>
<gene>
    <name evidence="4" type="ORF">PROPJV5_1142</name>
</gene>
<dbReference type="InterPro" id="IPR016181">
    <property type="entry name" value="Acyl_CoA_acyltransferase"/>
</dbReference>
<keyword evidence="1 4" id="KW-0808">Transferase</keyword>
<name>A0A375I055_9ACTN</name>
<dbReference type="Gene3D" id="1.10.1200.10">
    <property type="entry name" value="ACP-like"/>
    <property type="match status" value="1"/>
</dbReference>
<feature type="domain" description="N-acetyltransferase" evidence="3">
    <location>
        <begin position="94"/>
        <end position="243"/>
    </location>
</feature>
<dbReference type="Pfam" id="PF13673">
    <property type="entry name" value="Acetyltransf_10"/>
    <property type="match status" value="1"/>
</dbReference>
<reference evidence="5" key="1">
    <citation type="submission" date="2018-02" db="EMBL/GenBank/DDBJ databases">
        <authorList>
            <person name="Hornung B."/>
        </authorList>
    </citation>
    <scope>NUCLEOTIDE SEQUENCE [LARGE SCALE GENOMIC DNA]</scope>
</reference>
<dbReference type="PANTHER" id="PTHR43877:SF2">
    <property type="entry name" value="AMINOALKYLPHOSPHONATE N-ACETYLTRANSFERASE-RELATED"/>
    <property type="match status" value="1"/>
</dbReference>
<evidence type="ECO:0000313" key="4">
    <source>
        <dbReference type="EMBL" id="SPF68199.1"/>
    </source>
</evidence>
<dbReference type="InterPro" id="IPR050832">
    <property type="entry name" value="Bact_Acetyltransf"/>
</dbReference>
<dbReference type="PROSITE" id="PS51186">
    <property type="entry name" value="GNAT"/>
    <property type="match status" value="1"/>
</dbReference>
<dbReference type="SUPFAM" id="SSF55729">
    <property type="entry name" value="Acyl-CoA N-acyltransferases (Nat)"/>
    <property type="match status" value="1"/>
</dbReference>
<dbReference type="EC" id="2.3.1.-" evidence="4"/>
<dbReference type="CDD" id="cd04301">
    <property type="entry name" value="NAT_SF"/>
    <property type="match status" value="1"/>
</dbReference>
<dbReference type="GO" id="GO:0016747">
    <property type="term" value="F:acyltransferase activity, transferring groups other than amino-acyl groups"/>
    <property type="evidence" value="ECO:0007669"/>
    <property type="project" value="InterPro"/>
</dbReference>
<protein>
    <submittedName>
        <fullName evidence="4">Acetyltransferase (GNAT) domain</fullName>
        <ecNumber evidence="4">2.3.1.-</ecNumber>
    </submittedName>
</protein>
<dbReference type="InterPro" id="IPR000182">
    <property type="entry name" value="GNAT_dom"/>
</dbReference>
<evidence type="ECO:0000259" key="3">
    <source>
        <dbReference type="PROSITE" id="PS51186"/>
    </source>
</evidence>
<proteinExistence type="predicted"/>
<dbReference type="AlphaFoldDB" id="A0A375I055"/>
<dbReference type="Proteomes" id="UP000265962">
    <property type="component" value="Unassembled WGS sequence"/>
</dbReference>
<evidence type="ECO:0000256" key="1">
    <source>
        <dbReference type="ARBA" id="ARBA00022679"/>
    </source>
</evidence>
<organism evidence="4 5">
    <name type="scientific">Propionibacterium ruminifibrarum</name>
    <dbReference type="NCBI Taxonomy" id="1962131"/>
    <lineage>
        <taxon>Bacteria</taxon>
        <taxon>Bacillati</taxon>
        <taxon>Actinomycetota</taxon>
        <taxon>Actinomycetes</taxon>
        <taxon>Propionibacteriales</taxon>
        <taxon>Propionibacteriaceae</taxon>
        <taxon>Propionibacterium</taxon>
    </lineage>
</organism>
<keyword evidence="5" id="KW-1185">Reference proteome</keyword>
<evidence type="ECO:0000313" key="5">
    <source>
        <dbReference type="Proteomes" id="UP000265962"/>
    </source>
</evidence>
<evidence type="ECO:0000256" key="2">
    <source>
        <dbReference type="ARBA" id="ARBA00023315"/>
    </source>
</evidence>
<dbReference type="PANTHER" id="PTHR43877">
    <property type="entry name" value="AMINOALKYLPHOSPHONATE N-ACETYLTRANSFERASE-RELATED-RELATED"/>
    <property type="match status" value="1"/>
</dbReference>
<sequence length="253" mass="28072">MQRDEIMQRLTRIIADRLGSTGDRSGIVEESCLGRDHELNDAKRDELRAELNKVFGVSLSAEDLSPDAMADMGALADLIRARGAVPVQAGVESGVIRSARAEELGDVLELQRRAFAAVAERVGDMEIAPMVQTMPDIIREFESGIVLVYEQGGRIVGSVRAQVRDSVAHVGRLIVDPRWQHRGIGTRLMRELENRVEGCASYELFTGEEFPELVRLYKALGYRVVGTVLMDAVPMVMMSKQSPAQQHGTRRER</sequence>